<accession>A0A6P0AYB7</accession>
<gene>
    <name evidence="1" type="ORF">GR204_00795</name>
</gene>
<sequence length="103" mass="11357">MKNEADIFQRVNAEHQALEILRVLASDISGGKSNDSVLGSYLEHCGMYADPEVLCSIIDLLERSHLVRTNRVADYLVVALSDEGERVATGKQMAEGVARPSRR</sequence>
<dbReference type="RefSeq" id="WP_131646260.1">
    <property type="nucleotide sequence ID" value="NZ_JAAXDO010000009.1"/>
</dbReference>
<proteinExistence type="predicted"/>
<evidence type="ECO:0000313" key="1">
    <source>
        <dbReference type="EMBL" id="NEI32560.1"/>
    </source>
</evidence>
<dbReference type="AlphaFoldDB" id="A0A6P0AYB7"/>
<protein>
    <submittedName>
        <fullName evidence="1">Uncharacterized protein</fullName>
    </submittedName>
</protein>
<reference evidence="1 2" key="1">
    <citation type="submission" date="2019-12" db="EMBL/GenBank/DDBJ databases">
        <title>Rhizobium genotypes associated with high levels of biological nitrogen fixation by grain legumes in a temperate-maritime cropping system.</title>
        <authorList>
            <person name="Maluk M."/>
            <person name="Francesc Ferrando Molina F."/>
            <person name="Lopez Del Egido L."/>
            <person name="Lafos M."/>
            <person name="Langarica-Fuentes A."/>
            <person name="Gebre Yohannes G."/>
            <person name="Young M.W."/>
            <person name="Martin P."/>
            <person name="Gantlett R."/>
            <person name="Kenicer G."/>
            <person name="Hawes C."/>
            <person name="Begg G.S."/>
            <person name="Quilliam R.S."/>
            <person name="Squire G.R."/>
            <person name="Poole P.S."/>
            <person name="Young P.W."/>
            <person name="Iannetta P.M."/>
            <person name="James E.K."/>
        </authorList>
    </citation>
    <scope>NUCLEOTIDE SEQUENCE [LARGE SCALE GENOMIC DNA]</scope>
    <source>
        <strain evidence="1 2">JHI1096</strain>
    </source>
</reference>
<comment type="caution">
    <text evidence="1">The sequence shown here is derived from an EMBL/GenBank/DDBJ whole genome shotgun (WGS) entry which is preliminary data.</text>
</comment>
<name>A0A6P0AYB7_RHILE</name>
<organism evidence="1 2">
    <name type="scientific">Rhizobium leguminosarum</name>
    <dbReference type="NCBI Taxonomy" id="384"/>
    <lineage>
        <taxon>Bacteria</taxon>
        <taxon>Pseudomonadati</taxon>
        <taxon>Pseudomonadota</taxon>
        <taxon>Alphaproteobacteria</taxon>
        <taxon>Hyphomicrobiales</taxon>
        <taxon>Rhizobiaceae</taxon>
        <taxon>Rhizobium/Agrobacterium group</taxon>
        <taxon>Rhizobium</taxon>
    </lineage>
</organism>
<dbReference type="EMBL" id="WUEZ01000001">
    <property type="protein sequence ID" value="NEI32560.1"/>
    <property type="molecule type" value="Genomic_DNA"/>
</dbReference>
<dbReference type="Proteomes" id="UP000471560">
    <property type="component" value="Unassembled WGS sequence"/>
</dbReference>
<evidence type="ECO:0000313" key="2">
    <source>
        <dbReference type="Proteomes" id="UP000471560"/>
    </source>
</evidence>